<evidence type="ECO:0000313" key="2">
    <source>
        <dbReference type="EMBL" id="KAK2953939.1"/>
    </source>
</evidence>
<dbReference type="Proteomes" id="UP001281761">
    <property type="component" value="Unassembled WGS sequence"/>
</dbReference>
<evidence type="ECO:0000313" key="3">
    <source>
        <dbReference type="Proteomes" id="UP001281761"/>
    </source>
</evidence>
<feature type="region of interest" description="Disordered" evidence="1">
    <location>
        <begin position="118"/>
        <end position="144"/>
    </location>
</feature>
<keyword evidence="3" id="KW-1185">Reference proteome</keyword>
<dbReference type="EMBL" id="JARBJD010000084">
    <property type="protein sequence ID" value="KAK2953939.1"/>
    <property type="molecule type" value="Genomic_DNA"/>
</dbReference>
<evidence type="ECO:0000256" key="1">
    <source>
        <dbReference type="SAM" id="MobiDB-lite"/>
    </source>
</evidence>
<sequence>MHPLPQLKSLEIHSTQNHPQNITSISLGSLIRAEVILHHAARTGIECSNRRCLHAGWNDCSNRNPSIDSADQNTESAHDTLSVGTDFEITTRKIAKQRTMRRTGVHLKIMIRIRSMASTGGSRDNKSMKKGVTERSFKRESEEDVLEGKIEEEIKLTNQIKQDDHLDEEEVTAVLNAISAMMDDLNVEGAVRVGNLLESKFAKKPEGKKKTKKGVIQPPNTSTPTVEFEHFESTMKSDLLCRLYLLMGFADTDMRKFSLASIYLSNVLDIAKSNQLDKMYEDSLANLRCACNTLRWSREKPSPKYDVSGETVQKLAPLYHNNTHSHLEANRIGFAEMFSDVAKNFTEKSEDSNLINSVLILRSRMECAKSDLHKAKKYLLILMDRTSSEGDARTVNVALTNLAELATGPNTTTLTFKKQKHSQIVVNDIDKVFGDSVASSPVDLAGSSDTAAIGECGANAGLHANDSDNEGTVATHSHSPHWIISLT</sequence>
<name>A0ABQ9XQT2_9EUKA</name>
<protein>
    <submittedName>
        <fullName evidence="2">Uncharacterized protein</fullName>
    </submittedName>
</protein>
<proteinExistence type="predicted"/>
<reference evidence="2 3" key="1">
    <citation type="journal article" date="2022" name="bioRxiv">
        <title>Genomics of Preaxostyla Flagellates Illuminates Evolutionary Transitions and the Path Towards Mitochondrial Loss.</title>
        <authorList>
            <person name="Novak L.V.F."/>
            <person name="Treitli S.C."/>
            <person name="Pyrih J."/>
            <person name="Halakuc P."/>
            <person name="Pipaliya S.V."/>
            <person name="Vacek V."/>
            <person name="Brzon O."/>
            <person name="Soukal P."/>
            <person name="Eme L."/>
            <person name="Dacks J.B."/>
            <person name="Karnkowska A."/>
            <person name="Elias M."/>
            <person name="Hampl V."/>
        </authorList>
    </citation>
    <scope>NUCLEOTIDE SEQUENCE [LARGE SCALE GENOMIC DNA]</scope>
    <source>
        <strain evidence="2">NAU3</strain>
        <tissue evidence="2">Gut</tissue>
    </source>
</reference>
<organism evidence="2 3">
    <name type="scientific">Blattamonas nauphoetae</name>
    <dbReference type="NCBI Taxonomy" id="2049346"/>
    <lineage>
        <taxon>Eukaryota</taxon>
        <taxon>Metamonada</taxon>
        <taxon>Preaxostyla</taxon>
        <taxon>Oxymonadida</taxon>
        <taxon>Blattamonas</taxon>
    </lineage>
</organism>
<feature type="compositionally biased region" description="Basic and acidic residues" evidence="1">
    <location>
        <begin position="123"/>
        <end position="144"/>
    </location>
</feature>
<accession>A0ABQ9XQT2</accession>
<gene>
    <name evidence="2" type="ORF">BLNAU_11041</name>
</gene>
<comment type="caution">
    <text evidence="2">The sequence shown here is derived from an EMBL/GenBank/DDBJ whole genome shotgun (WGS) entry which is preliminary data.</text>
</comment>